<accession>A0A561WMG5</accession>
<protein>
    <submittedName>
        <fullName evidence="4">Flagellar M-ring protein</fullName>
    </submittedName>
</protein>
<dbReference type="PANTHER" id="PTHR30046">
    <property type="entry name" value="FLAGELLAR M-RING PROTEIN"/>
    <property type="match status" value="1"/>
</dbReference>
<evidence type="ECO:0000256" key="1">
    <source>
        <dbReference type="SAM" id="MobiDB-lite"/>
    </source>
</evidence>
<feature type="domain" description="Flagellar M-ring C-terminal" evidence="3">
    <location>
        <begin position="75"/>
        <end position="124"/>
    </location>
</feature>
<dbReference type="Proteomes" id="UP000320239">
    <property type="component" value="Unassembled WGS sequence"/>
</dbReference>
<dbReference type="EMBL" id="VIWY01000001">
    <property type="protein sequence ID" value="TWG25067.1"/>
    <property type="molecule type" value="Genomic_DNA"/>
</dbReference>
<evidence type="ECO:0000313" key="4">
    <source>
        <dbReference type="EMBL" id="TWG25067.1"/>
    </source>
</evidence>
<sequence>MNDGLAVSAANAGTGCRAGRAGRPAAVVVALALDGGASLAAVPAHAAAAATSRQAIVSGYAAAPVAGINLPWAVPGNIVRLGVAVLVDDVAAATIDLDRLRELIGAAAGIDAGRGDRLAVAAMPMHTGTAAPAVAASGIDTRAPLRAAIVAAALIVLIGGVLLAVRQQRTRTAAAAHRRAPLRVRPDDPHPPASAVTAASDRGLKQQRAIASVDPAGAAQQLRGWIGPGR</sequence>
<dbReference type="InterPro" id="IPR013556">
    <property type="entry name" value="Flag_M-ring_C"/>
</dbReference>
<evidence type="ECO:0000313" key="5">
    <source>
        <dbReference type="Proteomes" id="UP000320239"/>
    </source>
</evidence>
<gene>
    <name evidence="4" type="ORF">FHX34_10126</name>
</gene>
<feature type="region of interest" description="Disordered" evidence="1">
    <location>
        <begin position="174"/>
        <end position="201"/>
    </location>
</feature>
<evidence type="ECO:0000256" key="2">
    <source>
        <dbReference type="SAM" id="Phobius"/>
    </source>
</evidence>
<evidence type="ECO:0000259" key="3">
    <source>
        <dbReference type="Pfam" id="PF08345"/>
    </source>
</evidence>
<dbReference type="InterPro" id="IPR043427">
    <property type="entry name" value="YscJ/FliF"/>
</dbReference>
<feature type="transmembrane region" description="Helical" evidence="2">
    <location>
        <begin position="145"/>
        <end position="165"/>
    </location>
</feature>
<dbReference type="AlphaFoldDB" id="A0A561WMG5"/>
<keyword evidence="4" id="KW-0282">Flagellum</keyword>
<keyword evidence="4" id="KW-0966">Cell projection</keyword>
<proteinExistence type="predicted"/>
<keyword evidence="4" id="KW-0969">Cilium</keyword>
<dbReference type="PANTHER" id="PTHR30046:SF2">
    <property type="entry name" value="YOP PROTEINS TRANSLOCATION LIPOPROTEIN J"/>
    <property type="match status" value="1"/>
</dbReference>
<comment type="caution">
    <text evidence="4">The sequence shown here is derived from an EMBL/GenBank/DDBJ whole genome shotgun (WGS) entry which is preliminary data.</text>
</comment>
<keyword evidence="5" id="KW-1185">Reference proteome</keyword>
<organism evidence="4 5">
    <name type="scientific">Actinoplanes teichomyceticus</name>
    <dbReference type="NCBI Taxonomy" id="1867"/>
    <lineage>
        <taxon>Bacteria</taxon>
        <taxon>Bacillati</taxon>
        <taxon>Actinomycetota</taxon>
        <taxon>Actinomycetes</taxon>
        <taxon>Micromonosporales</taxon>
        <taxon>Micromonosporaceae</taxon>
        <taxon>Actinoplanes</taxon>
    </lineage>
</organism>
<keyword evidence="2" id="KW-0812">Transmembrane</keyword>
<dbReference type="RefSeq" id="WP_122980657.1">
    <property type="nucleotide sequence ID" value="NZ_BOMX01000004.1"/>
</dbReference>
<name>A0A561WMG5_ACTTI</name>
<keyword evidence="2" id="KW-1133">Transmembrane helix</keyword>
<reference evidence="4 5" key="1">
    <citation type="submission" date="2019-06" db="EMBL/GenBank/DDBJ databases">
        <title>Sequencing the genomes of 1000 actinobacteria strains.</title>
        <authorList>
            <person name="Klenk H.-P."/>
        </authorList>
    </citation>
    <scope>NUCLEOTIDE SEQUENCE [LARGE SCALE GENOMIC DNA]</scope>
    <source>
        <strain evidence="4 5">DSM 43866</strain>
    </source>
</reference>
<dbReference type="Pfam" id="PF08345">
    <property type="entry name" value="YscJ_FliF_C"/>
    <property type="match status" value="1"/>
</dbReference>
<keyword evidence="2" id="KW-0472">Membrane</keyword>